<protein>
    <submittedName>
        <fullName evidence="1">Uncharacterized protein</fullName>
    </submittedName>
</protein>
<accession>A0A7S0GC46</accession>
<sequence>MKSKIDATMSFSEFIRTTYEADCHPNGNEMRRHRQKYMDHCKSPMEKAENIIHIRTDKYKNWLSMNPDEKTHSSGKDIFIKNRSHLRLESLVDNGEIGQEKAMMEIFQKHCVPVKLPFEAIVEKTNWGGPKRNKGAFNTTAKRDKMLAL</sequence>
<dbReference type="EMBL" id="HBEL01014676">
    <property type="protein sequence ID" value="CAD8410898.1"/>
    <property type="molecule type" value="Transcribed_RNA"/>
</dbReference>
<name>A0A7S0GC46_9STRA</name>
<dbReference type="AlphaFoldDB" id="A0A7S0GC46"/>
<organism evidence="1">
    <name type="scientific">Proboscia inermis</name>
    <dbReference type="NCBI Taxonomy" id="420281"/>
    <lineage>
        <taxon>Eukaryota</taxon>
        <taxon>Sar</taxon>
        <taxon>Stramenopiles</taxon>
        <taxon>Ochrophyta</taxon>
        <taxon>Bacillariophyta</taxon>
        <taxon>Coscinodiscophyceae</taxon>
        <taxon>Rhizosoleniophycidae</taxon>
        <taxon>Rhizosoleniales</taxon>
        <taxon>Rhizosoleniaceae</taxon>
        <taxon>Proboscia</taxon>
    </lineage>
</organism>
<reference evidence="1" key="1">
    <citation type="submission" date="2021-01" db="EMBL/GenBank/DDBJ databases">
        <authorList>
            <person name="Corre E."/>
            <person name="Pelletier E."/>
            <person name="Niang G."/>
            <person name="Scheremetjew M."/>
            <person name="Finn R."/>
            <person name="Kale V."/>
            <person name="Holt S."/>
            <person name="Cochrane G."/>
            <person name="Meng A."/>
            <person name="Brown T."/>
            <person name="Cohen L."/>
        </authorList>
    </citation>
    <scope>NUCLEOTIDE SEQUENCE</scope>
    <source>
        <strain evidence="1">CCAP1064/1</strain>
    </source>
</reference>
<evidence type="ECO:0000313" key="1">
    <source>
        <dbReference type="EMBL" id="CAD8410898.1"/>
    </source>
</evidence>
<gene>
    <name evidence="1" type="ORF">PINE0816_LOCUS7021</name>
</gene>
<proteinExistence type="predicted"/>